<dbReference type="InterPro" id="IPR029510">
    <property type="entry name" value="Ald_DH_CS_GLU"/>
</dbReference>
<sequence>MTSISEIDSQSGTMIQVENPATGEVLCSIRNMNAEDVQDLVARARSAQPQWAAMDFSQRARLVRAWRSWFIQHREHIIDLIVAENGKTREDALLAEVFYIADSMGFWAKNAAKYLAPESPRTHSPLVLGKKITVHYRPLGVVGVIAPWNYPLTLSIGDALPALMAGNSVVIKPSEYAPLAVQYVVQGALEVGFPQGVIVAASGGGATGASLVDRADMIQFTGSTRTGRQIASRCGERLIPCSVELGGKDPMIVLADANLERAANIAVEWSMRNSGQICMAVERVYVEESAYELFVDKVVKKVAALLQGLPGGYGTVDVGAITYPAQMDVIQSHVDDALEKGARILVGGNPGRGPGRFFEPTVLVDVDHTMKCMTEETFGPLLPIMKVSDADEAIHFANESTYGLGSSIFTRDIGKAEGLARRLVAGNTWINDAIMSYLAQEVPFAGSRESGLGGRHGAQGIRKYCDTHTILTTRFAPSHELTMFPNSARRSRAFERLLVLMFGRK</sequence>
<reference evidence="8 9" key="1">
    <citation type="journal article" date="2011" name="J. Bacteriol.">
        <title>Complete genome sequence of Amycolicicoccus subflavus DQS3-9A1T, an actinomycete isolated from crude oil-polluted soil.</title>
        <authorList>
            <person name="Cai M."/>
            <person name="Chen W.M."/>
            <person name="Nie Y."/>
            <person name="Chi C.Q."/>
            <person name="Wang Y.N."/>
            <person name="Tang Y.Q."/>
            <person name="Li G.Y."/>
            <person name="Wu X.L."/>
        </authorList>
    </citation>
    <scope>NUCLEOTIDE SEQUENCE [LARGE SCALE GENOMIC DNA]</scope>
    <source>
        <strain evidence="9">DSM 45089 / DQS3-9A1</strain>
    </source>
</reference>
<dbReference type="STRING" id="443218.AS9A_1156"/>
<dbReference type="EMBL" id="CP002786">
    <property type="protein sequence ID" value="AEF39608.1"/>
    <property type="molecule type" value="Genomic_DNA"/>
</dbReference>
<dbReference type="Proteomes" id="UP000009235">
    <property type="component" value="Chromosome"/>
</dbReference>
<dbReference type="eggNOG" id="COG1012">
    <property type="taxonomic scope" value="Bacteria"/>
</dbReference>
<dbReference type="Gene3D" id="3.40.605.10">
    <property type="entry name" value="Aldehyde Dehydrogenase, Chain A, domain 1"/>
    <property type="match status" value="1"/>
</dbReference>
<evidence type="ECO:0000259" key="7">
    <source>
        <dbReference type="Pfam" id="PF00171"/>
    </source>
</evidence>
<keyword evidence="9" id="KW-1185">Reference proteome</keyword>
<proteinExistence type="inferred from homology"/>
<evidence type="ECO:0000256" key="5">
    <source>
        <dbReference type="PROSITE-ProRule" id="PRU10007"/>
    </source>
</evidence>
<comment type="similarity">
    <text evidence="1 3 6">Belongs to the aldehyde dehydrogenase family.</text>
</comment>
<dbReference type="FunFam" id="3.40.309.10:FF:000009">
    <property type="entry name" value="Aldehyde dehydrogenase A"/>
    <property type="match status" value="1"/>
</dbReference>
<dbReference type="InterPro" id="IPR012394">
    <property type="entry name" value="Aldehyde_DH_NAD(P)"/>
</dbReference>
<feature type="domain" description="Aldehyde dehydrogenase" evidence="7">
    <location>
        <begin position="8"/>
        <end position="470"/>
    </location>
</feature>
<dbReference type="InterPro" id="IPR016162">
    <property type="entry name" value="Ald_DH_N"/>
</dbReference>
<evidence type="ECO:0000256" key="6">
    <source>
        <dbReference type="RuleBase" id="RU003345"/>
    </source>
</evidence>
<gene>
    <name evidence="8" type="ordered locus">AS9A_1156</name>
</gene>
<dbReference type="AlphaFoldDB" id="F6ERN1"/>
<dbReference type="KEGG" id="asd:AS9A_1156"/>
<dbReference type="CDD" id="cd07099">
    <property type="entry name" value="ALDH_DDALDH"/>
    <property type="match status" value="1"/>
</dbReference>
<evidence type="ECO:0000256" key="4">
    <source>
        <dbReference type="PIRSR" id="PIRSR036492-1"/>
    </source>
</evidence>
<dbReference type="HOGENOM" id="CLU_005391_5_1_11"/>
<evidence type="ECO:0000256" key="3">
    <source>
        <dbReference type="PIRNR" id="PIRNR036492"/>
    </source>
</evidence>
<protein>
    <recommendedName>
        <fullName evidence="3">Aldehyde dehydrogenase</fullName>
    </recommendedName>
</protein>
<dbReference type="InterPro" id="IPR016161">
    <property type="entry name" value="Ald_DH/histidinol_DH"/>
</dbReference>
<evidence type="ECO:0000256" key="2">
    <source>
        <dbReference type="ARBA" id="ARBA00023002"/>
    </source>
</evidence>
<dbReference type="PIRSF" id="PIRSF036492">
    <property type="entry name" value="ALDH"/>
    <property type="match status" value="1"/>
</dbReference>
<dbReference type="Gene3D" id="3.40.309.10">
    <property type="entry name" value="Aldehyde Dehydrogenase, Chain A, domain 2"/>
    <property type="match status" value="1"/>
</dbReference>
<dbReference type="PROSITE" id="PS00687">
    <property type="entry name" value="ALDEHYDE_DEHYDR_GLU"/>
    <property type="match status" value="1"/>
</dbReference>
<dbReference type="Pfam" id="PF00171">
    <property type="entry name" value="Aldedh"/>
    <property type="match status" value="1"/>
</dbReference>
<evidence type="ECO:0000256" key="1">
    <source>
        <dbReference type="ARBA" id="ARBA00009986"/>
    </source>
</evidence>
<dbReference type="OrthoDB" id="6882680at2"/>
<feature type="active site" evidence="4 5">
    <location>
        <position position="244"/>
    </location>
</feature>
<dbReference type="GO" id="GO:0006081">
    <property type="term" value="P:aldehyde metabolic process"/>
    <property type="evidence" value="ECO:0007669"/>
    <property type="project" value="InterPro"/>
</dbReference>
<keyword evidence="2 3" id="KW-0560">Oxidoreductase</keyword>
<evidence type="ECO:0000313" key="9">
    <source>
        <dbReference type="Proteomes" id="UP000009235"/>
    </source>
</evidence>
<dbReference type="RefSeq" id="WP_013805957.1">
    <property type="nucleotide sequence ID" value="NC_015564.1"/>
</dbReference>
<dbReference type="InterPro" id="IPR016163">
    <property type="entry name" value="Ald_DH_C"/>
</dbReference>
<organism evidence="8 9">
    <name type="scientific">Hoyosella subflava (strain DSM 45089 / JCM 17490 / NBRC 109087 / DQS3-9A1)</name>
    <name type="common">Amycolicicoccus subflavus</name>
    <dbReference type="NCBI Taxonomy" id="443218"/>
    <lineage>
        <taxon>Bacteria</taxon>
        <taxon>Bacillati</taxon>
        <taxon>Actinomycetota</taxon>
        <taxon>Actinomycetes</taxon>
        <taxon>Mycobacteriales</taxon>
        <taxon>Hoyosellaceae</taxon>
        <taxon>Hoyosella</taxon>
    </lineage>
</organism>
<dbReference type="PANTHER" id="PTHR11699">
    <property type="entry name" value="ALDEHYDE DEHYDROGENASE-RELATED"/>
    <property type="match status" value="1"/>
</dbReference>
<dbReference type="GO" id="GO:0016620">
    <property type="term" value="F:oxidoreductase activity, acting on the aldehyde or oxo group of donors, NAD or NADP as acceptor"/>
    <property type="evidence" value="ECO:0007669"/>
    <property type="project" value="InterPro"/>
</dbReference>
<accession>F6ERN1</accession>
<dbReference type="SUPFAM" id="SSF53720">
    <property type="entry name" value="ALDH-like"/>
    <property type="match status" value="1"/>
</dbReference>
<feature type="active site" evidence="4">
    <location>
        <position position="278"/>
    </location>
</feature>
<name>F6ERN1_HOYSD</name>
<dbReference type="InterPro" id="IPR015590">
    <property type="entry name" value="Aldehyde_DH_dom"/>
</dbReference>
<evidence type="ECO:0000313" key="8">
    <source>
        <dbReference type="EMBL" id="AEF39608.1"/>
    </source>
</evidence>